<feature type="transmembrane region" description="Helical" evidence="2">
    <location>
        <begin position="76"/>
        <end position="98"/>
    </location>
</feature>
<accession>A0A8H3TV01</accession>
<dbReference type="PANTHER" id="PTHR38045">
    <property type="entry name" value="CHROMOSOME 1, WHOLE GENOME SHOTGUN SEQUENCE"/>
    <property type="match status" value="1"/>
</dbReference>
<dbReference type="Proteomes" id="UP000620104">
    <property type="component" value="Unassembled WGS sequence"/>
</dbReference>
<dbReference type="OrthoDB" id="3476529at2759"/>
<name>A0A8H3TV01_9TREE</name>
<evidence type="ECO:0000256" key="1">
    <source>
        <dbReference type="SAM" id="MobiDB-lite"/>
    </source>
</evidence>
<feature type="compositionally biased region" description="Low complexity" evidence="1">
    <location>
        <begin position="103"/>
        <end position="126"/>
    </location>
</feature>
<feature type="region of interest" description="Disordered" evidence="1">
    <location>
        <begin position="103"/>
        <end position="127"/>
    </location>
</feature>
<keyword evidence="2" id="KW-0812">Transmembrane</keyword>
<gene>
    <name evidence="3" type="ORF">NliqN6_3046</name>
</gene>
<sequence>MSYHYQKNEPGGYEDAYDMRNTNGYRDDAPYGDNGGYGNGGNSGYGAGAASNQYPMSSQGAAAGTYTPPKKRRNKWLWIGLPILLIAIILGAVLGGVLGSRSSNDNNDSSNSSGSANSGSGTTSANRNAATSISGGVGSTATGANGQVYLAVSTDSYMLPVYATGTATSGYIAPTAKATASASAAWPADPSPPSSSSPRDHPRLIAPQYKWDALTSGLIAKDPYFQYWNATIIGNATDTLNDPLVDYIEDGGLTGSGVLDPAREIKLKVKNWAYAYRITNDTKFANRVKAELWSAAGNDTEHPFGADGTRWNPQHFLDLAEFSSAFAIGYDWLHDFWTEDERTALMWSIINLGLSFGYDALVNKNSTYWWTGGSSEINGNWNCVCNGGLIMASLAILGDDPTGHAQAIIDAGTENAKANCMQAVHPDGTWAETANYWYFGTTGAAEMISALTTATGSDSGLIDSNPAWNLTSVYHMHVQGMTSLFNYGDHGPNKYSATANSLLLWSSIFNEPRYALYQRDHYDASEPWSMFWYEPSYDGTWWDGMPLDGYFSNYNDEWAAMRSTWSENDGVYVAMKSGLLTGHQTHGDLDIGDFVLDALGQRWAGELGSGQYLADDYFASEANDAIRWHYYRKATEGQNTILHNKSNQNSDANVTANFGTTGDAQGAAPSYTPPAGSSAFFTTDMTAAYNGTALKRGIRMINSRRQVLIQDDMDNVDGEIMWNMHTNATVDANGDTATLTLGGETLTAKIVQGPSGASFGTRQPVRFDSDPPLPSGEINQDQPNPGVTVLTITLENPGTTSLQVLFSPQYPSSANVDLVSSVPNVAIDEWTATSHNA</sequence>
<dbReference type="EMBL" id="BLZA01000019">
    <property type="protein sequence ID" value="GHJ86644.1"/>
    <property type="molecule type" value="Genomic_DNA"/>
</dbReference>
<keyword evidence="2" id="KW-1133">Transmembrane helix</keyword>
<dbReference type="Gene3D" id="2.70.98.70">
    <property type="match status" value="1"/>
</dbReference>
<evidence type="ECO:0008006" key="5">
    <source>
        <dbReference type="Google" id="ProtNLM"/>
    </source>
</evidence>
<keyword evidence="4" id="KW-1185">Reference proteome</keyword>
<evidence type="ECO:0000256" key="2">
    <source>
        <dbReference type="SAM" id="Phobius"/>
    </source>
</evidence>
<feature type="region of interest" description="Disordered" evidence="1">
    <location>
        <begin position="754"/>
        <end position="785"/>
    </location>
</feature>
<organism evidence="3 4">
    <name type="scientific">Naganishia liquefaciens</name>
    <dbReference type="NCBI Taxonomy" id="104408"/>
    <lineage>
        <taxon>Eukaryota</taxon>
        <taxon>Fungi</taxon>
        <taxon>Dikarya</taxon>
        <taxon>Basidiomycota</taxon>
        <taxon>Agaricomycotina</taxon>
        <taxon>Tremellomycetes</taxon>
        <taxon>Filobasidiales</taxon>
        <taxon>Filobasidiaceae</taxon>
        <taxon>Naganishia</taxon>
    </lineage>
</organism>
<dbReference type="Gene3D" id="1.50.10.100">
    <property type="entry name" value="Chondroitin AC/alginate lyase"/>
    <property type="match status" value="1"/>
</dbReference>
<keyword evidence="2" id="KW-0472">Membrane</keyword>
<dbReference type="AlphaFoldDB" id="A0A8H3TV01"/>
<feature type="region of interest" description="Disordered" evidence="1">
    <location>
        <begin position="184"/>
        <end position="203"/>
    </location>
</feature>
<comment type="caution">
    <text evidence="3">The sequence shown here is derived from an EMBL/GenBank/DDBJ whole genome shotgun (WGS) entry which is preliminary data.</text>
</comment>
<reference evidence="3" key="1">
    <citation type="submission" date="2020-07" db="EMBL/GenBank/DDBJ databases">
        <title>Draft Genome Sequence of a Deep-Sea Yeast, Naganishia (Cryptococcus) liquefaciens strain N6.</title>
        <authorList>
            <person name="Han Y.W."/>
            <person name="Kajitani R."/>
            <person name="Morimoto H."/>
            <person name="Parhat M."/>
            <person name="Tsubouchi H."/>
            <person name="Bakenova O."/>
            <person name="Ogata M."/>
            <person name="Argunhan B."/>
            <person name="Aoki R."/>
            <person name="Kajiwara S."/>
            <person name="Itoh T."/>
            <person name="Iwasaki H."/>
        </authorList>
    </citation>
    <scope>NUCLEOTIDE SEQUENCE</scope>
    <source>
        <strain evidence="3">N6</strain>
    </source>
</reference>
<proteinExistence type="predicted"/>
<protein>
    <recommendedName>
        <fullName evidence="5">Heparinase II/III family protein</fullName>
    </recommendedName>
</protein>
<evidence type="ECO:0000313" key="3">
    <source>
        <dbReference type="EMBL" id="GHJ86644.1"/>
    </source>
</evidence>
<evidence type="ECO:0000313" key="4">
    <source>
        <dbReference type="Proteomes" id="UP000620104"/>
    </source>
</evidence>
<dbReference type="SUPFAM" id="SSF48230">
    <property type="entry name" value="Chondroitin AC/alginate lyase"/>
    <property type="match status" value="1"/>
</dbReference>
<dbReference type="PANTHER" id="PTHR38045:SF1">
    <property type="entry name" value="HEPARINASE II_III-LIKE PROTEIN"/>
    <property type="match status" value="1"/>
</dbReference>
<dbReference type="InterPro" id="IPR008929">
    <property type="entry name" value="Chondroitin_lyas"/>
</dbReference>